<dbReference type="OrthoDB" id="687730at2759"/>
<sequence>MSFAWTLQPGPVITLTPVDGSYPFAKRYISLLRRVTLGEGFACPDRKANVNNGWFDSRHVGEGCNSLALSDKHAELWLENGMVYVRDLGSETGTYVNGVKIGEPVPLQTGDIVSLGTKLVRNAKMPAAIVEEQLLNISAKVSIVGIPH</sequence>
<dbReference type="InterPro" id="IPR008984">
    <property type="entry name" value="SMAD_FHA_dom_sf"/>
</dbReference>
<evidence type="ECO:0000259" key="1">
    <source>
        <dbReference type="PROSITE" id="PS50006"/>
    </source>
</evidence>
<keyword evidence="3" id="KW-1185">Reference proteome</keyword>
<dbReference type="SMART" id="SM00240">
    <property type="entry name" value="FHA"/>
    <property type="match status" value="1"/>
</dbReference>
<dbReference type="SUPFAM" id="SSF49879">
    <property type="entry name" value="SMAD/FHA domain"/>
    <property type="match status" value="1"/>
</dbReference>
<dbReference type="PANTHER" id="PTHR15715:SF37">
    <property type="entry name" value="LD47843P"/>
    <property type="match status" value="1"/>
</dbReference>
<dbReference type="AlphaFoldDB" id="A0A0D7BBA5"/>
<gene>
    <name evidence="2" type="ORF">CYLTODRAFT_422247</name>
</gene>
<dbReference type="STRING" id="1314674.A0A0D7BBA5"/>
<dbReference type="EMBL" id="KN880517">
    <property type="protein sequence ID" value="KIY67798.1"/>
    <property type="molecule type" value="Genomic_DNA"/>
</dbReference>
<reference evidence="2 3" key="1">
    <citation type="journal article" date="2015" name="Fungal Genet. Biol.">
        <title>Evolution of novel wood decay mechanisms in Agaricales revealed by the genome sequences of Fistulina hepatica and Cylindrobasidium torrendii.</title>
        <authorList>
            <person name="Floudas D."/>
            <person name="Held B.W."/>
            <person name="Riley R."/>
            <person name="Nagy L.G."/>
            <person name="Koehler G."/>
            <person name="Ransdell A.S."/>
            <person name="Younus H."/>
            <person name="Chow J."/>
            <person name="Chiniquy J."/>
            <person name="Lipzen A."/>
            <person name="Tritt A."/>
            <person name="Sun H."/>
            <person name="Haridas S."/>
            <person name="LaButti K."/>
            <person name="Ohm R.A."/>
            <person name="Kues U."/>
            <person name="Blanchette R.A."/>
            <person name="Grigoriev I.V."/>
            <person name="Minto R.E."/>
            <person name="Hibbett D.S."/>
        </authorList>
    </citation>
    <scope>NUCLEOTIDE SEQUENCE [LARGE SCALE GENOMIC DNA]</scope>
    <source>
        <strain evidence="2 3">FP15055 ss-10</strain>
    </source>
</reference>
<protein>
    <recommendedName>
        <fullName evidence="1">FHA domain-containing protein</fullName>
    </recommendedName>
</protein>
<name>A0A0D7BBA5_9AGAR</name>
<proteinExistence type="predicted"/>
<dbReference type="InterPro" id="IPR051176">
    <property type="entry name" value="Cent_Immune-Sig_Mod"/>
</dbReference>
<dbReference type="Pfam" id="PF00498">
    <property type="entry name" value="FHA"/>
    <property type="match status" value="1"/>
</dbReference>
<dbReference type="Proteomes" id="UP000054007">
    <property type="component" value="Unassembled WGS sequence"/>
</dbReference>
<evidence type="ECO:0000313" key="2">
    <source>
        <dbReference type="EMBL" id="KIY67798.1"/>
    </source>
</evidence>
<dbReference type="InterPro" id="IPR000253">
    <property type="entry name" value="FHA_dom"/>
</dbReference>
<feature type="domain" description="FHA" evidence="1">
    <location>
        <begin position="35"/>
        <end position="101"/>
    </location>
</feature>
<dbReference type="Gene3D" id="2.60.200.20">
    <property type="match status" value="1"/>
</dbReference>
<accession>A0A0D7BBA5</accession>
<organism evidence="2 3">
    <name type="scientific">Cylindrobasidium torrendii FP15055 ss-10</name>
    <dbReference type="NCBI Taxonomy" id="1314674"/>
    <lineage>
        <taxon>Eukaryota</taxon>
        <taxon>Fungi</taxon>
        <taxon>Dikarya</taxon>
        <taxon>Basidiomycota</taxon>
        <taxon>Agaricomycotina</taxon>
        <taxon>Agaricomycetes</taxon>
        <taxon>Agaricomycetidae</taxon>
        <taxon>Agaricales</taxon>
        <taxon>Marasmiineae</taxon>
        <taxon>Physalacriaceae</taxon>
        <taxon>Cylindrobasidium</taxon>
    </lineage>
</organism>
<dbReference type="PANTHER" id="PTHR15715">
    <property type="entry name" value="CENTROSOMAL PROTEIN OF 170 KDA"/>
    <property type="match status" value="1"/>
</dbReference>
<dbReference type="PROSITE" id="PS50006">
    <property type="entry name" value="FHA_DOMAIN"/>
    <property type="match status" value="1"/>
</dbReference>
<dbReference type="GO" id="GO:0005737">
    <property type="term" value="C:cytoplasm"/>
    <property type="evidence" value="ECO:0007669"/>
    <property type="project" value="TreeGrafter"/>
</dbReference>
<evidence type="ECO:0000313" key="3">
    <source>
        <dbReference type="Proteomes" id="UP000054007"/>
    </source>
</evidence>